<name>A0A6N6JCZ5_9RHOB</name>
<evidence type="ECO:0000313" key="2">
    <source>
        <dbReference type="Proteomes" id="UP000436822"/>
    </source>
</evidence>
<protein>
    <submittedName>
        <fullName evidence="1">Uncharacterized protein</fullName>
    </submittedName>
</protein>
<dbReference type="AlphaFoldDB" id="A0A6N6JCZ5"/>
<evidence type="ECO:0000313" key="1">
    <source>
        <dbReference type="EMBL" id="GFE63847.1"/>
    </source>
</evidence>
<dbReference type="Proteomes" id="UP000436822">
    <property type="component" value="Unassembled WGS sequence"/>
</dbReference>
<proteinExistence type="predicted"/>
<keyword evidence="2" id="KW-1185">Reference proteome</keyword>
<organism evidence="1 2">
    <name type="scientific">Litoreibacter roseus</name>
    <dbReference type="NCBI Taxonomy" id="2601869"/>
    <lineage>
        <taxon>Bacteria</taxon>
        <taxon>Pseudomonadati</taxon>
        <taxon>Pseudomonadota</taxon>
        <taxon>Alphaproteobacteria</taxon>
        <taxon>Rhodobacterales</taxon>
        <taxon>Roseobacteraceae</taxon>
        <taxon>Litoreibacter</taxon>
    </lineage>
</organism>
<gene>
    <name evidence="1" type="ORF">KIN_09210</name>
</gene>
<sequence>MKRKVVKLVLLETELSPRELAVTFMDQECHFVSESTVYRTLKAHDLIASPAYSMMKAGLMNGAAPNATLWFVASEKPLQRQLRRSLRHR</sequence>
<comment type="caution">
    <text evidence="1">The sequence shown here is derived from an EMBL/GenBank/DDBJ whole genome shotgun (WGS) entry which is preliminary data.</text>
</comment>
<reference evidence="1 2" key="1">
    <citation type="submission" date="2019-12" db="EMBL/GenBank/DDBJ databases">
        <title>Litoreibacter badius sp. nov., a novel bacteriochlorophyll a-containing bacterium in the genus Litoreibacter.</title>
        <authorList>
            <person name="Kanamuro M."/>
            <person name="Takabe Y."/>
            <person name="Mori K."/>
            <person name="Takaichi S."/>
            <person name="Hanada S."/>
        </authorList>
    </citation>
    <scope>NUCLEOTIDE SEQUENCE [LARGE SCALE GENOMIC DNA]</scope>
    <source>
        <strain evidence="1 2">K6</strain>
    </source>
</reference>
<dbReference type="EMBL" id="BLJE01000001">
    <property type="protein sequence ID" value="GFE63847.1"/>
    <property type="molecule type" value="Genomic_DNA"/>
</dbReference>
<accession>A0A6N6JCZ5</accession>